<feature type="region of interest" description="Disordered" evidence="2">
    <location>
        <begin position="1"/>
        <end position="20"/>
    </location>
</feature>
<dbReference type="Gene3D" id="3.30.160.20">
    <property type="match status" value="5"/>
</dbReference>
<dbReference type="GO" id="GO:0005730">
    <property type="term" value="C:nucleolus"/>
    <property type="evidence" value="ECO:0007669"/>
    <property type="project" value="TreeGrafter"/>
</dbReference>
<dbReference type="GO" id="GO:0008251">
    <property type="term" value="F:tRNA-specific adenosine deaminase activity"/>
    <property type="evidence" value="ECO:0007669"/>
    <property type="project" value="TreeGrafter"/>
</dbReference>
<dbReference type="SMART" id="SM00552">
    <property type="entry name" value="ADEAMc"/>
    <property type="match status" value="2"/>
</dbReference>
<evidence type="ECO:0000256" key="1">
    <source>
        <dbReference type="PROSITE-ProRule" id="PRU00266"/>
    </source>
</evidence>
<dbReference type="Pfam" id="PF00035">
    <property type="entry name" value="dsrm"/>
    <property type="match status" value="4"/>
</dbReference>
<dbReference type="GO" id="GO:0003725">
    <property type="term" value="F:double-stranded RNA binding"/>
    <property type="evidence" value="ECO:0007669"/>
    <property type="project" value="TreeGrafter"/>
</dbReference>
<dbReference type="OrthoDB" id="10268011at2759"/>
<dbReference type="Pfam" id="PF02137">
    <property type="entry name" value="A_deamin"/>
    <property type="match status" value="2"/>
</dbReference>
<organism evidence="5 6">
    <name type="scientific">Diabrotica balteata</name>
    <name type="common">Banded cucumber beetle</name>
    <dbReference type="NCBI Taxonomy" id="107213"/>
    <lineage>
        <taxon>Eukaryota</taxon>
        <taxon>Metazoa</taxon>
        <taxon>Ecdysozoa</taxon>
        <taxon>Arthropoda</taxon>
        <taxon>Hexapoda</taxon>
        <taxon>Insecta</taxon>
        <taxon>Pterygota</taxon>
        <taxon>Neoptera</taxon>
        <taxon>Endopterygota</taxon>
        <taxon>Coleoptera</taxon>
        <taxon>Polyphaga</taxon>
        <taxon>Cucujiformia</taxon>
        <taxon>Chrysomeloidea</taxon>
        <taxon>Chrysomelidae</taxon>
        <taxon>Galerucinae</taxon>
        <taxon>Diabroticina</taxon>
        <taxon>Diabroticites</taxon>
        <taxon>Diabrotica</taxon>
    </lineage>
</organism>
<dbReference type="PANTHER" id="PTHR10910">
    <property type="entry name" value="EUKARYOTE SPECIFIC DSRNA BINDING PROTEIN"/>
    <property type="match status" value="1"/>
</dbReference>
<sequence>MDAAVTREHVETKQNAHKSNNTIETVSSNQITCIKSPEPSTCNNSYPNAIVALNCIKKGLKYKLVGQWGSSHEPIFKMCVRLNGKEYYGIGKSKQEAKHNTARRALESSQCVKDETISNQKAHKSGNTNPLNYYGIGKSKQESKHNTARRVLESRQCAKDETISNQKAHKSGNTNPFKYYGIGKSKHEAIYNTARIALLESIQSSKDETISSQNVLKSGNSNPLNYYGIGKSKHEAKHNIAQTAVESIQCSKDETISNQNVHKSHNTNPLNYYGIGKSKHKAKHNTARRVLESIHCSKDETVSNQNVHKSDNTNPLIKTVKSPEPSTCNNGYQNAIVALNCIKKGLKYKLVDQWGSSHEPFFKMCVHLNGKDYYGIGKSKQEAKHTAATSALASIQFSQNKTTTSNHSVLESNENIAKGTLKPFSMTNFQTNLNGIQYKPEYELYADDCSGVIQSNNSEHPISVLNRLRSGLEYKLVDVWGSYHKPFFKMCVEYNNSYYYGIGNSKTEAKYNAAVSVLTSIQSPTSSVINSPPNGDNNNYSLEKNPISALNEIKGNVNYSVTELYPMFKICVEVDGIKYYGSGTTKRSAKYEAAATALKNISTSDVISTSDDIKNKLFKKSSVILSELYPSVNFTYTEDLSDPYARFQVTIDINGDTFTGTGSNKSSATEAAATVALSKLKNYTGGNTPTFSSNPVQDQHLSDTIGNLVKAKFKNLMSNDLIHSKRKVLAGIVMTKDSDISTAEVICVATGTKCISGKNICLSGTALNDMHAEILSRRCLLFYFYDQLDLLLSDSTSKNSIFEPKIYGNGYSLKEGIEFHLYTSKSPCGDATIYNSGISNLTTCGLLRSKLESGEGSIPVKDPVIQTWDGIKQGEPLKTMSCSDKICKWNVLGLQGSLLLHFIDPVYLRSVVVGSQMNKEHLSRALYGRIVDRLDDLPPPFRINKPDMLMVTSIEERIPKSAPDFSVIWFLGMKEPEILICDMGTGGNKSSATEAAATVALSKLKNYTGGDIPTFSPNAVQDQHLSDTIGNLVKAKFKNLMSNDVIHSKRKVLAGIVMTKDSDISTAEVICVTTGTKCISGKNMCLSGHALNDMHAEVLSRRCLLFYFYDQLELLLNGSTSENSIFEPKICGNGYRLKEGIEFHLYTSKSPCGDATVYNSGGSNPTTCGLLRSKLESGEGSIPVKDPITQTWDGIKQGEPLKTMSCSDKICKWNVLGLQGSLLLNFIDPVYLRSVVVGSQMNKTHLSRALYGRVKDILDDLPSPFRINKPDMLMVTSIEERIPKSAPDFSVIWFLGMKKPEILICDMGKPKQSISTICKHSLANRYALLYGRLSRISKDQNLPLTVSDAKECVVNYSAVKKIFFEAFQKAGLGYWISKPMEQNMFNIFPNF</sequence>
<evidence type="ECO:0000313" key="6">
    <source>
        <dbReference type="Proteomes" id="UP001153709"/>
    </source>
</evidence>
<dbReference type="PROSITE" id="PS50137">
    <property type="entry name" value="DS_RBD"/>
    <property type="match status" value="5"/>
</dbReference>
<proteinExistence type="predicted"/>
<dbReference type="SMART" id="SM00358">
    <property type="entry name" value="DSRM"/>
    <property type="match status" value="5"/>
</dbReference>
<dbReference type="GO" id="GO:0005737">
    <property type="term" value="C:cytoplasm"/>
    <property type="evidence" value="ECO:0007669"/>
    <property type="project" value="TreeGrafter"/>
</dbReference>
<feature type="region of interest" description="Disordered" evidence="2">
    <location>
        <begin position="94"/>
        <end position="147"/>
    </location>
</feature>
<feature type="compositionally biased region" description="Basic and acidic residues" evidence="2">
    <location>
        <begin position="1"/>
        <end position="14"/>
    </location>
</feature>
<evidence type="ECO:0000313" key="5">
    <source>
        <dbReference type="EMBL" id="CAG9840952.1"/>
    </source>
</evidence>
<dbReference type="InterPro" id="IPR002466">
    <property type="entry name" value="A_deamin"/>
</dbReference>
<evidence type="ECO:0000256" key="2">
    <source>
        <dbReference type="SAM" id="MobiDB-lite"/>
    </source>
</evidence>
<dbReference type="SUPFAM" id="SSF54768">
    <property type="entry name" value="dsRNA-binding domain-like"/>
    <property type="match status" value="5"/>
</dbReference>
<dbReference type="EMBL" id="OU898284">
    <property type="protein sequence ID" value="CAG9840952.1"/>
    <property type="molecule type" value="Genomic_DNA"/>
</dbReference>
<dbReference type="PROSITE" id="PS50141">
    <property type="entry name" value="A_DEAMIN_EDITASE"/>
    <property type="match status" value="2"/>
</dbReference>
<feature type="domain" description="DRBM" evidence="3">
    <location>
        <begin position="473"/>
        <end position="523"/>
    </location>
</feature>
<keyword evidence="6" id="KW-1185">Reference proteome</keyword>
<feature type="compositionally biased region" description="Polar residues" evidence="2">
    <location>
        <begin position="107"/>
        <end position="131"/>
    </location>
</feature>
<feature type="domain" description="A to I editase" evidence="4">
    <location>
        <begin position="747"/>
        <end position="1004"/>
    </location>
</feature>
<dbReference type="GO" id="GO:0003726">
    <property type="term" value="F:double-stranded RNA adenosine deaminase activity"/>
    <property type="evidence" value="ECO:0007669"/>
    <property type="project" value="TreeGrafter"/>
</dbReference>
<dbReference type="PANTHER" id="PTHR10910:SF62">
    <property type="entry name" value="AT07585P-RELATED"/>
    <property type="match status" value="1"/>
</dbReference>
<protein>
    <recommendedName>
        <fullName evidence="7">Double-stranded RNA-specific editase Adar</fullName>
    </recommendedName>
</protein>
<dbReference type="GO" id="GO:0006396">
    <property type="term" value="P:RNA processing"/>
    <property type="evidence" value="ECO:0007669"/>
    <property type="project" value="InterPro"/>
</dbReference>
<dbReference type="Proteomes" id="UP001153709">
    <property type="component" value="Chromosome 9"/>
</dbReference>
<dbReference type="GO" id="GO:0010468">
    <property type="term" value="P:regulation of gene expression"/>
    <property type="evidence" value="ECO:0007669"/>
    <property type="project" value="UniProtKB-ARBA"/>
</dbReference>
<feature type="domain" description="DRBM" evidence="3">
    <location>
        <begin position="646"/>
        <end position="682"/>
    </location>
</feature>
<evidence type="ECO:0000259" key="3">
    <source>
        <dbReference type="PROSITE" id="PS50137"/>
    </source>
</evidence>
<feature type="domain" description="A to I editase" evidence="4">
    <location>
        <begin position="1071"/>
        <end position="1385"/>
    </location>
</feature>
<feature type="domain" description="DRBM" evidence="3">
    <location>
        <begin position="62"/>
        <end position="107"/>
    </location>
</feature>
<name>A0A9N9XGQ2_DIABA</name>
<accession>A0A9N9XGQ2</accession>
<feature type="domain" description="DRBM" evidence="3">
    <location>
        <begin position="348"/>
        <end position="397"/>
    </location>
</feature>
<reference evidence="5" key="1">
    <citation type="submission" date="2022-01" db="EMBL/GenBank/DDBJ databases">
        <authorList>
            <person name="King R."/>
        </authorList>
    </citation>
    <scope>NUCLEOTIDE SEQUENCE</scope>
</reference>
<dbReference type="GO" id="GO:0006382">
    <property type="term" value="P:adenosine to inosine editing"/>
    <property type="evidence" value="ECO:0007669"/>
    <property type="project" value="TreeGrafter"/>
</dbReference>
<dbReference type="InterPro" id="IPR014720">
    <property type="entry name" value="dsRBD_dom"/>
</dbReference>
<gene>
    <name evidence="5" type="ORF">DIABBA_LOCUS13560</name>
</gene>
<evidence type="ECO:0008006" key="7">
    <source>
        <dbReference type="Google" id="ProtNLM"/>
    </source>
</evidence>
<evidence type="ECO:0000259" key="4">
    <source>
        <dbReference type="PROSITE" id="PS50141"/>
    </source>
</evidence>
<feature type="domain" description="DRBM" evidence="3">
    <location>
        <begin position="566"/>
        <end position="603"/>
    </location>
</feature>
<keyword evidence="1" id="KW-0694">RNA-binding</keyword>